<sequence>MSLWGWVKRFFKNGQLESLKDCYYELSAEYYYKKLAVETCVNLIANALSRCEIKTFKEGKAHRGNMYYALNVQPNQNQNATAFFHKAIRKLIYDGDCLIIMQNNNFYIADSFNVEEFAFYENKYSGIQIGDLTMDKTFVESEVIRLKLTDTKILSVINDLYESHGRMIEAAKSYYKLKNNKRVLVKGDFLRPQDDKTQEAIDDMFETQLKNWFDPDKKSVAFQLQEGFELEDMSDAKVGLTIDSRDISNLIDDIFNYVAMAFHVPRGLLKGDLADIDKQTDNLIMFAINPPAEMMEDEINRKAYSKEEYLNRTYLKIDTSKIKVSDITELATALDKMFAIGFTLNEIFEEMGRETVDDPIANIRHITKNYQTVEQALKGGET</sequence>
<protein>
    <submittedName>
        <fullName evidence="1">Phage portal protein</fullName>
    </submittedName>
</protein>
<dbReference type="Pfam" id="PF04860">
    <property type="entry name" value="Phage_portal"/>
    <property type="match status" value="1"/>
</dbReference>
<dbReference type="RefSeq" id="WP_053596112.1">
    <property type="nucleotide sequence ID" value="NZ_CP067341.1"/>
</dbReference>
<keyword evidence="2" id="KW-1185">Reference proteome</keyword>
<organism evidence="1 2">
    <name type="scientific">Lysinibacillus agricola</name>
    <dbReference type="NCBI Taxonomy" id="2590012"/>
    <lineage>
        <taxon>Bacteria</taxon>
        <taxon>Bacillati</taxon>
        <taxon>Bacillota</taxon>
        <taxon>Bacilli</taxon>
        <taxon>Bacillales</taxon>
        <taxon>Bacillaceae</taxon>
        <taxon>Lysinibacillus</taxon>
    </lineage>
</organism>
<evidence type="ECO:0000313" key="2">
    <source>
        <dbReference type="Proteomes" id="UP000596049"/>
    </source>
</evidence>
<accession>A0ABX7ATL7</accession>
<dbReference type="NCBIfam" id="TIGR01537">
    <property type="entry name" value="portal_HK97"/>
    <property type="match status" value="1"/>
</dbReference>
<proteinExistence type="predicted"/>
<dbReference type="Proteomes" id="UP000596049">
    <property type="component" value="Chromosome"/>
</dbReference>
<reference evidence="1 2" key="1">
    <citation type="submission" date="2020-01" db="EMBL/GenBank/DDBJ databases">
        <authorList>
            <person name="Liu G."/>
            <person name="Liu B."/>
        </authorList>
    </citation>
    <scope>NUCLEOTIDE SEQUENCE [LARGE SCALE GENOMIC DNA]</scope>
    <source>
        <strain evidence="1 2">FJAT-51161</strain>
    </source>
</reference>
<name>A0ABX7ATL7_9BACI</name>
<dbReference type="InterPro" id="IPR006427">
    <property type="entry name" value="Portal_HK97"/>
</dbReference>
<dbReference type="EMBL" id="CP067341">
    <property type="protein sequence ID" value="QQP11554.1"/>
    <property type="molecule type" value="Genomic_DNA"/>
</dbReference>
<dbReference type="InterPro" id="IPR006944">
    <property type="entry name" value="Phage/GTA_portal"/>
</dbReference>
<gene>
    <name evidence="1" type="ORF">FJQ98_20500</name>
</gene>
<evidence type="ECO:0000313" key="1">
    <source>
        <dbReference type="EMBL" id="QQP11554.1"/>
    </source>
</evidence>